<dbReference type="Proteomes" id="UP000319239">
    <property type="component" value="Segment"/>
</dbReference>
<accession>A0A3G8W3E5</accession>
<reference evidence="1" key="1">
    <citation type="submission" date="2016-09" db="EMBL/GenBank/DDBJ databases">
        <title>A new generic human adenovirus multigene typing system reveals a high ratio of recombinant strains and possible new types in a collection of Swedish isolates.</title>
        <authorList>
            <person name="Kajan G.L."/>
            <person name="Lipiec A."/>
            <person name="Bartha D."/>
            <person name="Allard A."/>
            <person name="Arnberg N."/>
        </authorList>
    </citation>
    <scope>NUCLEOTIDE SEQUENCE [LARGE SCALE GENOMIC DNA]</scope>
    <source>
        <strain evidence="1">GyK010</strain>
    </source>
</reference>
<dbReference type="InterPro" id="IPR009699">
    <property type="entry name" value="Mastadenovirus_E4/Orf3"/>
</dbReference>
<sequence>MKYCLRMAVEGALTELFNIHGLNLQNQCIEIIQQWKNENYLGMVQSGSLMIEEFHDNAFALLLFIEIRAVALLDAVVEHLENRLQFDLAVIFHQHSGGDRCHLRDLRIQILADRLD</sequence>
<evidence type="ECO:0000313" key="1">
    <source>
        <dbReference type="EMBL" id="AZI15446.1"/>
    </source>
</evidence>
<name>A0A3G8W3E5_ADE12</name>
<dbReference type="InterPro" id="IPR038368">
    <property type="entry name" value="Mastadenovirus_E4/Orf3_sf"/>
</dbReference>
<organismHost>
    <name type="scientific">Homo sapiens</name>
    <name type="common">Human</name>
    <dbReference type="NCBI Taxonomy" id="9606"/>
</organismHost>
<dbReference type="Pfam" id="PF06931">
    <property type="entry name" value="Adeno_E4_ORF3"/>
    <property type="match status" value="1"/>
</dbReference>
<dbReference type="EMBL" id="KX868289">
    <property type="protein sequence ID" value="AZI15446.1"/>
    <property type="molecule type" value="Genomic_DNA"/>
</dbReference>
<dbReference type="Gene3D" id="3.30.70.2870">
    <property type="entry name" value="Mastadenovirus E4 ORF3"/>
    <property type="match status" value="1"/>
</dbReference>
<organism evidence="1">
    <name type="scientific">Human adenovirus A serotype 12</name>
    <name type="common">HAdV-12</name>
    <name type="synonym">Human adenovirus 12</name>
    <dbReference type="NCBI Taxonomy" id="28282"/>
    <lineage>
        <taxon>Viruses</taxon>
        <taxon>Varidnaviria</taxon>
        <taxon>Bamfordvirae</taxon>
        <taxon>Preplasmiviricota</taxon>
        <taxon>Polisuviricotina</taxon>
        <taxon>Pharingeaviricetes</taxon>
        <taxon>Rowavirales</taxon>
        <taxon>Adenoviridae</taxon>
        <taxon>Mastadenovirus</taxon>
        <taxon>Mastadenovirus adami</taxon>
        <taxon>Human mastadenovirus A</taxon>
    </lineage>
</organism>
<protein>
    <submittedName>
        <fullName evidence="1">Control protein E4orf3</fullName>
    </submittedName>
</protein>
<proteinExistence type="predicted"/>